<feature type="site" description="Important for autoinhibition of adenylyltransferase activity" evidence="3">
    <location>
        <position position="55"/>
    </location>
</feature>
<protein>
    <submittedName>
        <fullName evidence="5">Fic family protein</fullName>
    </submittedName>
</protein>
<keyword evidence="2" id="KW-0547">Nucleotide-binding</keyword>
<evidence type="ECO:0000313" key="6">
    <source>
        <dbReference type="Proteomes" id="UP000586827"/>
    </source>
</evidence>
<dbReference type="RefSeq" id="WP_067526836.1">
    <property type="nucleotide sequence ID" value="NZ_JABELX010000004.1"/>
</dbReference>
<dbReference type="InterPro" id="IPR036597">
    <property type="entry name" value="Fido-like_dom_sf"/>
</dbReference>
<accession>A0A849BYU4</accession>
<dbReference type="InterPro" id="IPR003812">
    <property type="entry name" value="Fido"/>
</dbReference>
<evidence type="ECO:0000256" key="1">
    <source>
        <dbReference type="PIRSR" id="PIRSR640198-1"/>
    </source>
</evidence>
<dbReference type="SUPFAM" id="SSF140931">
    <property type="entry name" value="Fic-like"/>
    <property type="match status" value="1"/>
</dbReference>
<dbReference type="PANTHER" id="PTHR13504">
    <property type="entry name" value="FIDO DOMAIN-CONTAINING PROTEIN DDB_G0283145"/>
    <property type="match status" value="1"/>
</dbReference>
<gene>
    <name evidence="5" type="ORF">HLB23_11290</name>
</gene>
<reference evidence="5 6" key="1">
    <citation type="submission" date="2020-05" db="EMBL/GenBank/DDBJ databases">
        <title>MicrobeNet Type strains.</title>
        <authorList>
            <person name="Nicholson A.C."/>
        </authorList>
    </citation>
    <scope>NUCLEOTIDE SEQUENCE [LARGE SCALE GENOMIC DNA]</scope>
    <source>
        <strain evidence="5 6">JCM 3224</strain>
    </source>
</reference>
<evidence type="ECO:0000256" key="3">
    <source>
        <dbReference type="PIRSR" id="PIRSR640198-3"/>
    </source>
</evidence>
<dbReference type="Proteomes" id="UP000586827">
    <property type="component" value="Unassembled WGS sequence"/>
</dbReference>
<keyword evidence="2" id="KW-0067">ATP-binding</keyword>
<name>A0A849BYU4_9NOCA</name>
<keyword evidence="6" id="KW-1185">Reference proteome</keyword>
<dbReference type="InterPro" id="IPR036388">
    <property type="entry name" value="WH-like_DNA-bd_sf"/>
</dbReference>
<dbReference type="EMBL" id="JABELX010000004">
    <property type="protein sequence ID" value="NNH70438.1"/>
    <property type="molecule type" value="Genomic_DNA"/>
</dbReference>
<feature type="binding site" evidence="2">
    <location>
        <begin position="193"/>
        <end position="200"/>
    </location>
    <ligand>
        <name>ATP</name>
        <dbReference type="ChEBI" id="CHEBI:30616"/>
    </ligand>
</feature>
<dbReference type="PANTHER" id="PTHR13504:SF38">
    <property type="entry name" value="FIDO DOMAIN-CONTAINING PROTEIN"/>
    <property type="match status" value="1"/>
</dbReference>
<evidence type="ECO:0000313" key="5">
    <source>
        <dbReference type="EMBL" id="NNH70438.1"/>
    </source>
</evidence>
<dbReference type="AlphaFoldDB" id="A0A849BYU4"/>
<feature type="domain" description="Fido" evidence="4">
    <location>
        <begin position="103"/>
        <end position="261"/>
    </location>
</feature>
<dbReference type="GO" id="GO:0005524">
    <property type="term" value="F:ATP binding"/>
    <property type="evidence" value="ECO:0007669"/>
    <property type="project" value="UniProtKB-KW"/>
</dbReference>
<sequence>MFQPNFTISPAAATSLMAIEADRQAIMELPINVDVLAGLRETARLAATHYSTQIEGNRLTQAQVAEALAGAHFPGRERDEAEVRNYYRALEHIESLAIEGGPINELELRRVHGFVMTGKRTPTPTPYRPGQNVIREAANGRVVYMPPEAPDVPELMSDLFEWINTRMAEHDLPAPLVAALTHYQYATIHPYDDGNGRTARLLTTLVLHRAGYGLKGIYSLDEHYARNLADYYTALTVGPSHNYYLGRAEADLTGFLNFFCDSMAQALGSVRTRVTDVAQTPGNRHTDDTAAMRQLDPRQRRTLELFRDSAVVTSSDIATQLGISPRTANTLIRNWNADDFLAVDDPSKKKRTYRLRPRYERLVSP</sequence>
<dbReference type="Pfam" id="PF02661">
    <property type="entry name" value="Fic"/>
    <property type="match status" value="1"/>
</dbReference>
<dbReference type="PROSITE" id="PS51459">
    <property type="entry name" value="FIDO"/>
    <property type="match status" value="1"/>
</dbReference>
<dbReference type="InterPro" id="IPR040198">
    <property type="entry name" value="Fido_containing"/>
</dbReference>
<dbReference type="Gene3D" id="1.10.3290.10">
    <property type="entry name" value="Fido-like domain"/>
    <property type="match status" value="1"/>
</dbReference>
<proteinExistence type="predicted"/>
<feature type="active site" evidence="1">
    <location>
        <position position="189"/>
    </location>
</feature>
<comment type="caution">
    <text evidence="5">The sequence shown here is derived from an EMBL/GenBank/DDBJ whole genome shotgun (WGS) entry which is preliminary data.</text>
</comment>
<evidence type="ECO:0000259" key="4">
    <source>
        <dbReference type="PROSITE" id="PS51459"/>
    </source>
</evidence>
<dbReference type="Gene3D" id="1.10.10.10">
    <property type="entry name" value="Winged helix-like DNA-binding domain superfamily/Winged helix DNA-binding domain"/>
    <property type="match status" value="1"/>
</dbReference>
<evidence type="ECO:0000256" key="2">
    <source>
        <dbReference type="PIRSR" id="PIRSR640198-2"/>
    </source>
</evidence>
<organism evidence="5 6">
    <name type="scientific">Nocardia uniformis</name>
    <dbReference type="NCBI Taxonomy" id="53432"/>
    <lineage>
        <taxon>Bacteria</taxon>
        <taxon>Bacillati</taxon>
        <taxon>Actinomycetota</taxon>
        <taxon>Actinomycetes</taxon>
        <taxon>Mycobacteriales</taxon>
        <taxon>Nocardiaceae</taxon>
        <taxon>Nocardia</taxon>
    </lineage>
</organism>